<feature type="region of interest" description="Disordered" evidence="1">
    <location>
        <begin position="84"/>
        <end position="223"/>
    </location>
</feature>
<evidence type="ECO:0000313" key="3">
    <source>
        <dbReference type="Proteomes" id="UP001309876"/>
    </source>
</evidence>
<accession>A0AAN7T2C0</accession>
<sequence>MNNYPETIIDIYALMGVPRTTRAERMLEHLTERLRQYRPEHVRNDSKTAKEYRVFSDFMEVMANKCRKHRYDWDLDLQDKSRKHYAVSQRGFEKKYPPRPSGSQTPPSRDRQPAAAPQSANSNGSVPRPDPGSRRNTTDSTLTRRNAVRRPSKNVQKLPTTFEDDSEYARGGHSSRRYSFVDETLHTAAPGHRSERSHVRPAHGQRSGSYLDQFRGRTWGKAK</sequence>
<organism evidence="2 3">
    <name type="scientific">Lithohypha guttulata</name>
    <dbReference type="NCBI Taxonomy" id="1690604"/>
    <lineage>
        <taxon>Eukaryota</taxon>
        <taxon>Fungi</taxon>
        <taxon>Dikarya</taxon>
        <taxon>Ascomycota</taxon>
        <taxon>Pezizomycotina</taxon>
        <taxon>Eurotiomycetes</taxon>
        <taxon>Chaetothyriomycetidae</taxon>
        <taxon>Chaetothyriales</taxon>
        <taxon>Trichomeriaceae</taxon>
        <taxon>Lithohypha</taxon>
    </lineage>
</organism>
<dbReference type="EMBL" id="JAVRRJ010000002">
    <property type="protein sequence ID" value="KAK5088256.1"/>
    <property type="molecule type" value="Genomic_DNA"/>
</dbReference>
<proteinExistence type="predicted"/>
<keyword evidence="3" id="KW-1185">Reference proteome</keyword>
<reference evidence="2 3" key="1">
    <citation type="submission" date="2023-08" db="EMBL/GenBank/DDBJ databases">
        <title>Black Yeasts Isolated from many extreme environments.</title>
        <authorList>
            <person name="Coleine C."/>
            <person name="Stajich J.E."/>
            <person name="Selbmann L."/>
        </authorList>
    </citation>
    <scope>NUCLEOTIDE SEQUENCE [LARGE SCALE GENOMIC DNA]</scope>
    <source>
        <strain evidence="2 3">CCFEE 5910</strain>
    </source>
</reference>
<dbReference type="Proteomes" id="UP001309876">
    <property type="component" value="Unassembled WGS sequence"/>
</dbReference>
<evidence type="ECO:0000313" key="2">
    <source>
        <dbReference type="EMBL" id="KAK5088256.1"/>
    </source>
</evidence>
<evidence type="ECO:0008006" key="4">
    <source>
        <dbReference type="Google" id="ProtNLM"/>
    </source>
</evidence>
<dbReference type="AlphaFoldDB" id="A0AAN7T2C0"/>
<evidence type="ECO:0000256" key="1">
    <source>
        <dbReference type="SAM" id="MobiDB-lite"/>
    </source>
</evidence>
<gene>
    <name evidence="2" type="ORF">LTR05_002473</name>
</gene>
<name>A0AAN7T2C0_9EURO</name>
<protein>
    <recommendedName>
        <fullName evidence="4">J domain-containing protein</fullName>
    </recommendedName>
</protein>
<comment type="caution">
    <text evidence="2">The sequence shown here is derived from an EMBL/GenBank/DDBJ whole genome shotgun (WGS) entry which is preliminary data.</text>
</comment>